<evidence type="ECO:0000313" key="3">
    <source>
        <dbReference type="Proteomes" id="UP000468581"/>
    </source>
</evidence>
<gene>
    <name evidence="2" type="ORF">GWK08_05240</name>
</gene>
<dbReference type="RefSeq" id="WP_163605843.1">
    <property type="nucleotide sequence ID" value="NZ_JAABOO010000001.1"/>
</dbReference>
<dbReference type="Pfam" id="PF12771">
    <property type="entry name" value="SusD-like_2"/>
    <property type="match status" value="1"/>
</dbReference>
<comment type="caution">
    <text evidence="2">The sequence shown here is derived from an EMBL/GenBank/DDBJ whole genome shotgun (WGS) entry which is preliminary data.</text>
</comment>
<proteinExistence type="predicted"/>
<protein>
    <submittedName>
        <fullName evidence="2">SusD/RagB family nutrient-binding outer membrane lipoprotein</fullName>
    </submittedName>
</protein>
<dbReference type="Gene3D" id="1.25.40.390">
    <property type="match status" value="1"/>
</dbReference>
<dbReference type="AlphaFoldDB" id="A0A6P0UHW4"/>
<reference evidence="2 3" key="1">
    <citation type="submission" date="2020-01" db="EMBL/GenBank/DDBJ databases">
        <title>Leptobacterium flavescens.</title>
        <authorList>
            <person name="Wang G."/>
        </authorList>
    </citation>
    <scope>NUCLEOTIDE SEQUENCE [LARGE SCALE GENOMIC DNA]</scope>
    <source>
        <strain evidence="2 3">KCTC 22160</strain>
    </source>
</reference>
<organism evidence="2 3">
    <name type="scientific">Leptobacterium flavescens</name>
    <dbReference type="NCBI Taxonomy" id="472055"/>
    <lineage>
        <taxon>Bacteria</taxon>
        <taxon>Pseudomonadati</taxon>
        <taxon>Bacteroidota</taxon>
        <taxon>Flavobacteriia</taxon>
        <taxon>Flavobacteriales</taxon>
        <taxon>Flavobacteriaceae</taxon>
        <taxon>Leptobacterium</taxon>
    </lineage>
</organism>
<dbReference type="SUPFAM" id="SSF48452">
    <property type="entry name" value="TPR-like"/>
    <property type="match status" value="1"/>
</dbReference>
<keyword evidence="3" id="KW-1185">Reference proteome</keyword>
<sequence length="511" mass="56438">MKAKKSILGALGFLFLMISPVSCTKDFEDINTDPVNPQSATTEGIMAGVQYFEFAEPRFLTWRGNLIYSNQFSHQFSYNAEGAWFAGDAYQNNQGWTNAMFDASYQKVSLNARNLLGTYIQEGDTNGVAVARIMMSWFYQKMTDIFGAIPYSDVIGEELILQNPQPSYDSQRDIYMGIINDLTAQMDAIGSSTTIIGGASGDYLYQGDPQKWRTFANTLRLRMALRARAAFIQDGDQAFIDGIINDCLSNSLIDETNQALLNKSTSALILSFLDGGFEDIYWGFGGVGSKWVFSDRYMNMLNDNNDPRRGEMADPSPNDTYNGAPVSARALSARDDLAIPSAKIIGTSTTDVASIVPTQILTAAESYFLQAEAALLGYGGGNAQGFYEQGIRASMNFWGVDGADTDQFINNETIATLAGSVDEQLNMVWNQRWLALLMNGYEAWALVRRTNLIDDLTDNTLFFVSQPNAGVVPRRLMYSSTELVSNEANVNAAINSQGPDEMTTNLWWDVD</sequence>
<dbReference type="EMBL" id="JAABOO010000001">
    <property type="protein sequence ID" value="NER12834.1"/>
    <property type="molecule type" value="Genomic_DNA"/>
</dbReference>
<feature type="chain" id="PRO_5026678586" evidence="1">
    <location>
        <begin position="25"/>
        <end position="511"/>
    </location>
</feature>
<dbReference type="InterPro" id="IPR041662">
    <property type="entry name" value="SusD-like_2"/>
</dbReference>
<dbReference type="InterPro" id="IPR011990">
    <property type="entry name" value="TPR-like_helical_dom_sf"/>
</dbReference>
<evidence type="ECO:0000256" key="1">
    <source>
        <dbReference type="SAM" id="SignalP"/>
    </source>
</evidence>
<dbReference type="Proteomes" id="UP000468581">
    <property type="component" value="Unassembled WGS sequence"/>
</dbReference>
<feature type="signal peptide" evidence="1">
    <location>
        <begin position="1"/>
        <end position="24"/>
    </location>
</feature>
<keyword evidence="1" id="KW-0732">Signal</keyword>
<keyword evidence="2" id="KW-0449">Lipoprotein</keyword>
<accession>A0A6P0UHW4</accession>
<evidence type="ECO:0000313" key="2">
    <source>
        <dbReference type="EMBL" id="NER12834.1"/>
    </source>
</evidence>
<name>A0A6P0UHW4_9FLAO</name>